<gene>
    <name evidence="2" type="ORF">GCM10017577_70440</name>
</gene>
<feature type="region of interest" description="Disordered" evidence="1">
    <location>
        <begin position="39"/>
        <end position="75"/>
    </location>
</feature>
<evidence type="ECO:0000313" key="3">
    <source>
        <dbReference type="Proteomes" id="UP001143463"/>
    </source>
</evidence>
<feature type="compositionally biased region" description="Basic residues" evidence="1">
    <location>
        <begin position="66"/>
        <end position="75"/>
    </location>
</feature>
<accession>A0A9W6UED2</accession>
<evidence type="ECO:0000256" key="1">
    <source>
        <dbReference type="SAM" id="MobiDB-lite"/>
    </source>
</evidence>
<organism evidence="2 3">
    <name type="scientific">Pseudonocardia halophobica</name>
    <dbReference type="NCBI Taxonomy" id="29401"/>
    <lineage>
        <taxon>Bacteria</taxon>
        <taxon>Bacillati</taxon>
        <taxon>Actinomycetota</taxon>
        <taxon>Actinomycetes</taxon>
        <taxon>Pseudonocardiales</taxon>
        <taxon>Pseudonocardiaceae</taxon>
        <taxon>Pseudonocardia</taxon>
    </lineage>
</organism>
<dbReference type="AlphaFoldDB" id="A0A9W6UED2"/>
<keyword evidence="3" id="KW-1185">Reference proteome</keyword>
<sequence>MARRQRGEIEVRPNGSLRVRVYAGIDPLSDKRNYLVETVPAGKDAQREPRRCSADSLRRSTSSATRARRPRSTNS</sequence>
<comment type="caution">
    <text evidence="2">The sequence shown here is derived from an EMBL/GenBank/DDBJ whole genome shotgun (WGS) entry which is preliminary data.</text>
</comment>
<protein>
    <submittedName>
        <fullName evidence="2">Uncharacterized protein</fullName>
    </submittedName>
</protein>
<dbReference type="EMBL" id="BSFQ01000058">
    <property type="protein sequence ID" value="GLL15890.1"/>
    <property type="molecule type" value="Genomic_DNA"/>
</dbReference>
<reference evidence="2" key="2">
    <citation type="submission" date="2023-01" db="EMBL/GenBank/DDBJ databases">
        <authorList>
            <person name="Sun Q."/>
            <person name="Evtushenko L."/>
        </authorList>
    </citation>
    <scope>NUCLEOTIDE SEQUENCE</scope>
    <source>
        <strain evidence="2">VKM Ac-1069</strain>
    </source>
</reference>
<reference evidence="2" key="1">
    <citation type="journal article" date="2014" name="Int. J. Syst. Evol. Microbiol.">
        <title>Complete genome sequence of Corynebacterium casei LMG S-19264T (=DSM 44701T), isolated from a smear-ripened cheese.</title>
        <authorList>
            <consortium name="US DOE Joint Genome Institute (JGI-PGF)"/>
            <person name="Walter F."/>
            <person name="Albersmeier A."/>
            <person name="Kalinowski J."/>
            <person name="Ruckert C."/>
        </authorList>
    </citation>
    <scope>NUCLEOTIDE SEQUENCE</scope>
    <source>
        <strain evidence="2">VKM Ac-1069</strain>
    </source>
</reference>
<dbReference type="Proteomes" id="UP001143463">
    <property type="component" value="Unassembled WGS sequence"/>
</dbReference>
<proteinExistence type="predicted"/>
<feature type="compositionally biased region" description="Basic and acidic residues" evidence="1">
    <location>
        <begin position="44"/>
        <end position="58"/>
    </location>
</feature>
<name>A0A9W6UED2_9PSEU</name>
<evidence type="ECO:0000313" key="2">
    <source>
        <dbReference type="EMBL" id="GLL15890.1"/>
    </source>
</evidence>